<dbReference type="GO" id="GO:0042393">
    <property type="term" value="F:histone binding"/>
    <property type="evidence" value="ECO:0007669"/>
    <property type="project" value="InterPro"/>
</dbReference>
<feature type="region of interest" description="Disordered" evidence="1">
    <location>
        <begin position="23"/>
        <end position="69"/>
    </location>
</feature>
<evidence type="ECO:0000313" key="2">
    <source>
        <dbReference type="EMBL" id="CCD22372.1"/>
    </source>
</evidence>
<dbReference type="OMA" id="WANDSEA"/>
<feature type="compositionally biased region" description="Basic and acidic residues" evidence="1">
    <location>
        <begin position="43"/>
        <end position="57"/>
    </location>
</feature>
<dbReference type="Pfam" id="PF10384">
    <property type="entry name" value="Scm3"/>
    <property type="match status" value="1"/>
</dbReference>
<dbReference type="InterPro" id="IPR018465">
    <property type="entry name" value="Scm3/HJURP"/>
</dbReference>
<accession>G0W3I4</accession>
<dbReference type="GO" id="GO:0071459">
    <property type="term" value="P:protein localization to chromosome, centromeric region"/>
    <property type="evidence" value="ECO:0007669"/>
    <property type="project" value="EnsemblFungi"/>
</dbReference>
<dbReference type="KEGG" id="ndi:NDAI_0A02140"/>
<dbReference type="HOGENOM" id="CLU_106374_0_0_1"/>
<evidence type="ECO:0000256" key="1">
    <source>
        <dbReference type="SAM" id="MobiDB-lite"/>
    </source>
</evidence>
<dbReference type="GO" id="GO:0000086">
    <property type="term" value="P:G2/M transition of mitotic cell cycle"/>
    <property type="evidence" value="ECO:0007669"/>
    <property type="project" value="EnsemblFungi"/>
</dbReference>
<gene>
    <name evidence="2" type="primary">NDAI0A02140</name>
    <name evidence="2" type="ordered locus">NDAI_0A02140</name>
</gene>
<dbReference type="GO" id="GO:0005634">
    <property type="term" value="C:nucleus"/>
    <property type="evidence" value="ECO:0007669"/>
    <property type="project" value="InterPro"/>
</dbReference>
<dbReference type="Gene3D" id="6.10.250.2010">
    <property type="match status" value="1"/>
</dbReference>
<dbReference type="Proteomes" id="UP000000689">
    <property type="component" value="Chromosome 1"/>
</dbReference>
<dbReference type="GeneID" id="11494069"/>
<dbReference type="RefSeq" id="XP_003667615.1">
    <property type="nucleotide sequence ID" value="XM_003667567.1"/>
</dbReference>
<name>G0W3I4_NAUDC</name>
<dbReference type="STRING" id="1071378.G0W3I4"/>
<dbReference type="eggNOG" id="ENOG502S4HZ">
    <property type="taxonomic scope" value="Eukaryota"/>
</dbReference>
<dbReference type="AlphaFoldDB" id="G0W3I4"/>
<keyword evidence="3" id="KW-1185">Reference proteome</keyword>
<reference evidence="2 3" key="1">
    <citation type="journal article" date="2011" name="Proc. Natl. Acad. Sci. U.S.A.">
        <title>Evolutionary erosion of yeast sex chromosomes by mating-type switching accidents.</title>
        <authorList>
            <person name="Gordon J.L."/>
            <person name="Armisen D."/>
            <person name="Proux-Wera E."/>
            <person name="Oheigeartaigh S.S."/>
            <person name="Byrne K.P."/>
            <person name="Wolfe K.H."/>
        </authorList>
    </citation>
    <scope>NUCLEOTIDE SEQUENCE [LARGE SCALE GENOMIC DNA]</scope>
    <source>
        <strain evidence="3">ATCC 10597 / BCRC 20456 / CBS 421 / NBRC 0211 / NRRL Y-12639</strain>
    </source>
</reference>
<dbReference type="GO" id="GO:0007059">
    <property type="term" value="P:chromosome segregation"/>
    <property type="evidence" value="ECO:0007669"/>
    <property type="project" value="EnsemblFungi"/>
</dbReference>
<dbReference type="GO" id="GO:0000779">
    <property type="term" value="C:condensed chromosome, centromeric region"/>
    <property type="evidence" value="ECO:0007669"/>
    <property type="project" value="EnsemblFungi"/>
</dbReference>
<evidence type="ECO:0000313" key="3">
    <source>
        <dbReference type="Proteomes" id="UP000000689"/>
    </source>
</evidence>
<feature type="compositionally biased region" description="Polar residues" evidence="1">
    <location>
        <begin position="27"/>
        <end position="42"/>
    </location>
</feature>
<proteinExistence type="predicted"/>
<dbReference type="GO" id="GO:0051382">
    <property type="term" value="P:kinetochore assembly"/>
    <property type="evidence" value="ECO:0007669"/>
    <property type="project" value="EnsemblFungi"/>
</dbReference>
<feature type="compositionally biased region" description="Basic residues" evidence="1">
    <location>
        <begin position="58"/>
        <end position="67"/>
    </location>
</feature>
<dbReference type="GO" id="GO:0097030">
    <property type="term" value="F:CENP-A containing nucleosome binding"/>
    <property type="evidence" value="ECO:0007669"/>
    <property type="project" value="EnsemblFungi"/>
</dbReference>
<dbReference type="EMBL" id="HE580267">
    <property type="protein sequence ID" value="CCD22372.1"/>
    <property type="molecule type" value="Genomic_DNA"/>
</dbReference>
<dbReference type="GO" id="GO:2000059">
    <property type="term" value="P:negative regulation of ubiquitin-dependent protein catabolic process"/>
    <property type="evidence" value="ECO:0007669"/>
    <property type="project" value="EnsemblFungi"/>
</dbReference>
<protein>
    <submittedName>
        <fullName evidence="2">Uncharacterized protein</fullName>
    </submittedName>
</protein>
<dbReference type="OrthoDB" id="2420608at2759"/>
<sequence>MKISKKKKSKKLALKSLHGALRGLLNESPTTLNNPKTLLKSSETNDKSTAKLKETKPKHVKSKKKSKGQYVRKIGGREGENEVSPYYNAFDEDNNENVTEKNGIIYIKSRENILIPKLTDDEVMERHKKADETMKEVWTNIINKYESVETQGDLIDLKTGEIIEDNGHIRGLQHGHADTTTRYQSTHFHEERNVNDEYSIWQDGDGAATDGSEID</sequence>
<organism evidence="2 3">
    <name type="scientific">Naumovozyma dairenensis (strain ATCC 10597 / BCRC 20456 / CBS 421 / NBRC 0211 / NRRL Y-12639)</name>
    <name type="common">Saccharomyces dairenensis</name>
    <dbReference type="NCBI Taxonomy" id="1071378"/>
    <lineage>
        <taxon>Eukaryota</taxon>
        <taxon>Fungi</taxon>
        <taxon>Dikarya</taxon>
        <taxon>Ascomycota</taxon>
        <taxon>Saccharomycotina</taxon>
        <taxon>Saccharomycetes</taxon>
        <taxon>Saccharomycetales</taxon>
        <taxon>Saccharomycetaceae</taxon>
        <taxon>Naumovozyma</taxon>
    </lineage>
</organism>